<evidence type="ECO:0000313" key="2">
    <source>
        <dbReference type="Proteomes" id="UP000224567"/>
    </source>
</evidence>
<dbReference type="InterPro" id="IPR032675">
    <property type="entry name" value="LRR_dom_sf"/>
</dbReference>
<evidence type="ECO:0008006" key="3">
    <source>
        <dbReference type="Google" id="ProtNLM"/>
    </source>
</evidence>
<gene>
    <name evidence="1" type="ORF">CQW23_26909</name>
</gene>
<protein>
    <recommendedName>
        <fullName evidence="3">Disease resistance protein At3g14460</fullName>
    </recommendedName>
</protein>
<dbReference type="PANTHER" id="PTHR34630:SF104">
    <property type="entry name" value="DISEASE RESISTANCE PROTEIN R3A"/>
    <property type="match status" value="1"/>
</dbReference>
<organism evidence="1 2">
    <name type="scientific">Capsicum baccatum</name>
    <name type="common">Peruvian pepper</name>
    <dbReference type="NCBI Taxonomy" id="33114"/>
    <lineage>
        <taxon>Eukaryota</taxon>
        <taxon>Viridiplantae</taxon>
        <taxon>Streptophyta</taxon>
        <taxon>Embryophyta</taxon>
        <taxon>Tracheophyta</taxon>
        <taxon>Spermatophyta</taxon>
        <taxon>Magnoliopsida</taxon>
        <taxon>eudicotyledons</taxon>
        <taxon>Gunneridae</taxon>
        <taxon>Pentapetalae</taxon>
        <taxon>asterids</taxon>
        <taxon>lamiids</taxon>
        <taxon>Solanales</taxon>
        <taxon>Solanaceae</taxon>
        <taxon>Solanoideae</taxon>
        <taxon>Capsiceae</taxon>
        <taxon>Capsicum</taxon>
    </lineage>
</organism>
<keyword evidence="2" id="KW-1185">Reference proteome</keyword>
<evidence type="ECO:0000313" key="1">
    <source>
        <dbReference type="EMBL" id="PHT35109.1"/>
    </source>
</evidence>
<dbReference type="PANTHER" id="PTHR34630">
    <property type="entry name" value="OS11G0677101 PROTEIN"/>
    <property type="match status" value="1"/>
</dbReference>
<dbReference type="Gene3D" id="3.80.10.10">
    <property type="entry name" value="Ribonuclease Inhibitor"/>
    <property type="match status" value="3"/>
</dbReference>
<dbReference type="AlphaFoldDB" id="A0A2G2VQ56"/>
<dbReference type="SUPFAM" id="SSF52058">
    <property type="entry name" value="L domain-like"/>
    <property type="match status" value="1"/>
</dbReference>
<reference evidence="1 2" key="1">
    <citation type="journal article" date="2017" name="Genome Biol.">
        <title>New reference genome sequences of hot pepper reveal the massive evolution of plant disease-resistance genes by retroduplication.</title>
        <authorList>
            <person name="Kim S."/>
            <person name="Park J."/>
            <person name="Yeom S.I."/>
            <person name="Kim Y.M."/>
            <person name="Seo E."/>
            <person name="Kim K.T."/>
            <person name="Kim M.S."/>
            <person name="Lee J.M."/>
            <person name="Cheong K."/>
            <person name="Shin H.S."/>
            <person name="Kim S.B."/>
            <person name="Han K."/>
            <person name="Lee J."/>
            <person name="Park M."/>
            <person name="Lee H.A."/>
            <person name="Lee H.Y."/>
            <person name="Lee Y."/>
            <person name="Oh S."/>
            <person name="Lee J.H."/>
            <person name="Choi E."/>
            <person name="Choi E."/>
            <person name="Lee S.E."/>
            <person name="Jeon J."/>
            <person name="Kim H."/>
            <person name="Choi G."/>
            <person name="Song H."/>
            <person name="Lee J."/>
            <person name="Lee S.C."/>
            <person name="Kwon J.K."/>
            <person name="Lee H.Y."/>
            <person name="Koo N."/>
            <person name="Hong Y."/>
            <person name="Kim R.W."/>
            <person name="Kang W.H."/>
            <person name="Huh J.H."/>
            <person name="Kang B.C."/>
            <person name="Yang T.J."/>
            <person name="Lee Y.H."/>
            <person name="Bennetzen J.L."/>
            <person name="Choi D."/>
        </authorList>
    </citation>
    <scope>NUCLEOTIDE SEQUENCE [LARGE SCALE GENOMIC DNA]</scope>
    <source>
        <strain evidence="2">cv. PBC81</strain>
    </source>
</reference>
<dbReference type="OrthoDB" id="1305892at2759"/>
<dbReference type="Proteomes" id="UP000224567">
    <property type="component" value="Unassembled WGS sequence"/>
</dbReference>
<dbReference type="EMBL" id="MLFT02000011">
    <property type="protein sequence ID" value="PHT35109.1"/>
    <property type="molecule type" value="Genomic_DNA"/>
</dbReference>
<comment type="caution">
    <text evidence="1">The sequence shown here is derived from an EMBL/GenBank/DDBJ whole genome shotgun (WGS) entry which is preliminary data.</text>
</comment>
<proteinExistence type="predicted"/>
<dbReference type="SUPFAM" id="SSF52047">
    <property type="entry name" value="RNI-like"/>
    <property type="match status" value="1"/>
</dbReference>
<reference evidence="2" key="2">
    <citation type="journal article" date="2017" name="J. Anim. Genet.">
        <title>Multiple reference genome sequences of hot pepper reveal the massive evolution of plant disease resistance genes by retroduplication.</title>
        <authorList>
            <person name="Kim S."/>
            <person name="Park J."/>
            <person name="Yeom S.-I."/>
            <person name="Kim Y.-M."/>
            <person name="Seo E."/>
            <person name="Kim K.-T."/>
            <person name="Kim M.-S."/>
            <person name="Lee J.M."/>
            <person name="Cheong K."/>
            <person name="Shin H.-S."/>
            <person name="Kim S.-B."/>
            <person name="Han K."/>
            <person name="Lee J."/>
            <person name="Park M."/>
            <person name="Lee H.-A."/>
            <person name="Lee H.-Y."/>
            <person name="Lee Y."/>
            <person name="Oh S."/>
            <person name="Lee J.H."/>
            <person name="Choi E."/>
            <person name="Choi E."/>
            <person name="Lee S.E."/>
            <person name="Jeon J."/>
            <person name="Kim H."/>
            <person name="Choi G."/>
            <person name="Song H."/>
            <person name="Lee J."/>
            <person name="Lee S.-C."/>
            <person name="Kwon J.-K."/>
            <person name="Lee H.-Y."/>
            <person name="Koo N."/>
            <person name="Hong Y."/>
            <person name="Kim R.W."/>
            <person name="Kang W.-H."/>
            <person name="Huh J.H."/>
            <person name="Kang B.-C."/>
            <person name="Yang T.-J."/>
            <person name="Lee Y.-H."/>
            <person name="Bennetzen J.L."/>
            <person name="Choi D."/>
        </authorList>
    </citation>
    <scope>NUCLEOTIDE SEQUENCE [LARGE SCALE GENOMIC DNA]</scope>
    <source>
        <strain evidence="2">cv. PBC81</strain>
    </source>
</reference>
<name>A0A2G2VQ56_CAPBA</name>
<sequence length="470" mass="53445">MPEWKQWHVLGIGEFPALQDLSIDDCSNLMGKLPENHCSLTKLRILGCPELNLETPIQLSSLKRFEVDGSPKAGVLFDEAELFTSQLEGMKQIEELRIRNCNSLTSLPTSTLTSTLKKIRIHCCRKLKLEAPDSSRMISDLFLEVLGLDGCDSISSAELVPRAFYLEVRSCQNLTRFLIPNGTGRWCENLETLYIGCCVEILSVACGTQMMLLFISDCKKLKRLPERMQELVPSLKELRLWKCPEIESFPDGGLPFNLQLLEISYCEKLVNGRKEWRLQRLLSLRELHIIHNGSDEEIVGGENWELPCSIQRLFIGNMKTLSSQLLKSLTSLEYLRTDNLPQIQSLLEQVLPSSLSELRLSLHDELHSLPTECLGHLTSLRRLEIINCPQLQSLAESALPSSLSELTIWNCPNLQSLPVKRIPSSLSKLSIYRCPLLKPLLEFDKGRYWPEIAHIPEIYMDFALGDSEWL</sequence>
<accession>A0A2G2VQ56</accession>